<keyword evidence="1" id="KW-0540">Nuclease</keyword>
<dbReference type="PANTHER" id="PTHR47027:SF20">
    <property type="entry name" value="REVERSE TRANSCRIPTASE-LIKE PROTEIN WITH RNA-DIRECTED DNA POLYMERASE DOMAIN"/>
    <property type="match status" value="1"/>
</dbReference>
<dbReference type="PANTHER" id="PTHR47027">
    <property type="entry name" value="REVERSE TRANSCRIPTASE DOMAIN-CONTAINING PROTEIN"/>
    <property type="match status" value="1"/>
</dbReference>
<proteinExistence type="predicted"/>
<dbReference type="EMBL" id="MRZV01001220">
    <property type="protein sequence ID" value="PIK39608.1"/>
    <property type="molecule type" value="Genomic_DNA"/>
</dbReference>
<dbReference type="Proteomes" id="UP000230750">
    <property type="component" value="Unassembled WGS sequence"/>
</dbReference>
<gene>
    <name evidence="1" type="ORF">BSL78_23540</name>
</gene>
<keyword evidence="1" id="KW-0808">Transferase</keyword>
<accession>A0A2G8JV39</accession>
<comment type="caution">
    <text evidence="1">The sequence shown here is derived from an EMBL/GenBank/DDBJ whole genome shotgun (WGS) entry which is preliminary data.</text>
</comment>
<dbReference type="GO" id="GO:0004519">
    <property type="term" value="F:endonuclease activity"/>
    <property type="evidence" value="ECO:0007669"/>
    <property type="project" value="UniProtKB-KW"/>
</dbReference>
<reference evidence="1 2" key="1">
    <citation type="journal article" date="2017" name="PLoS Biol.">
        <title>The sea cucumber genome provides insights into morphological evolution and visceral regeneration.</title>
        <authorList>
            <person name="Zhang X."/>
            <person name="Sun L."/>
            <person name="Yuan J."/>
            <person name="Sun Y."/>
            <person name="Gao Y."/>
            <person name="Zhang L."/>
            <person name="Li S."/>
            <person name="Dai H."/>
            <person name="Hamel J.F."/>
            <person name="Liu C."/>
            <person name="Yu Y."/>
            <person name="Liu S."/>
            <person name="Lin W."/>
            <person name="Guo K."/>
            <person name="Jin S."/>
            <person name="Xu P."/>
            <person name="Storey K.B."/>
            <person name="Huan P."/>
            <person name="Zhang T."/>
            <person name="Zhou Y."/>
            <person name="Zhang J."/>
            <person name="Lin C."/>
            <person name="Li X."/>
            <person name="Xing L."/>
            <person name="Huo D."/>
            <person name="Sun M."/>
            <person name="Wang L."/>
            <person name="Mercier A."/>
            <person name="Li F."/>
            <person name="Yang H."/>
            <person name="Xiang J."/>
        </authorList>
    </citation>
    <scope>NUCLEOTIDE SEQUENCE [LARGE SCALE GENOMIC DNA]</scope>
    <source>
        <strain evidence="1">Shaxun</strain>
        <tissue evidence="1">Muscle</tissue>
    </source>
</reference>
<dbReference type="STRING" id="307972.A0A2G8JV39"/>
<keyword evidence="1" id="KW-0255">Endonuclease</keyword>
<keyword evidence="1" id="KW-0695">RNA-directed DNA polymerase</keyword>
<sequence>MYVCNLNDSPEIRARVAMTKATLNNCAYLKSNRISMDVKLHLTRALVASRLTYGCSTWTIKAADMNRLDALGREIWRRLLGLTWKDHVSNEELNTKIAGRWLFSSETVLQHNAKWFGHAVRCGGLTCAVLCGLPCGYKRKLGRLHLRWIDNLTKWSGRSAAQLLEDGRHRINIIKGYKPKNVYNLRGGQRANLAYDY</sequence>
<organism evidence="1 2">
    <name type="scientific">Stichopus japonicus</name>
    <name type="common">Sea cucumber</name>
    <dbReference type="NCBI Taxonomy" id="307972"/>
    <lineage>
        <taxon>Eukaryota</taxon>
        <taxon>Metazoa</taxon>
        <taxon>Echinodermata</taxon>
        <taxon>Eleutherozoa</taxon>
        <taxon>Echinozoa</taxon>
        <taxon>Holothuroidea</taxon>
        <taxon>Aspidochirotacea</taxon>
        <taxon>Aspidochirotida</taxon>
        <taxon>Stichopodidae</taxon>
        <taxon>Apostichopus</taxon>
    </lineage>
</organism>
<keyword evidence="2" id="KW-1185">Reference proteome</keyword>
<keyword evidence="1" id="KW-0378">Hydrolase</keyword>
<dbReference type="GO" id="GO:0003964">
    <property type="term" value="F:RNA-directed DNA polymerase activity"/>
    <property type="evidence" value="ECO:0007669"/>
    <property type="project" value="UniProtKB-KW"/>
</dbReference>
<keyword evidence="1" id="KW-0548">Nucleotidyltransferase</keyword>
<dbReference type="OrthoDB" id="425681at2759"/>
<name>A0A2G8JV39_STIJA</name>
<evidence type="ECO:0000313" key="1">
    <source>
        <dbReference type="EMBL" id="PIK39608.1"/>
    </source>
</evidence>
<protein>
    <submittedName>
        <fullName evidence="1">Endonuclease-reverse transcriptase</fullName>
    </submittedName>
</protein>
<evidence type="ECO:0000313" key="2">
    <source>
        <dbReference type="Proteomes" id="UP000230750"/>
    </source>
</evidence>
<dbReference type="AlphaFoldDB" id="A0A2G8JV39"/>